<accession>A0A1G9RA26</accession>
<keyword evidence="3" id="KW-0067">ATP-binding</keyword>
<dbReference type="PROSITE" id="PS50893">
    <property type="entry name" value="ABC_TRANSPORTER_2"/>
    <property type="match status" value="1"/>
</dbReference>
<organism evidence="5 6">
    <name type="scientific">Oryzisolibacter propanilivorax</name>
    <dbReference type="NCBI Taxonomy" id="1527607"/>
    <lineage>
        <taxon>Bacteria</taxon>
        <taxon>Pseudomonadati</taxon>
        <taxon>Pseudomonadota</taxon>
        <taxon>Betaproteobacteria</taxon>
        <taxon>Burkholderiales</taxon>
        <taxon>Comamonadaceae</taxon>
        <taxon>Oryzisolibacter</taxon>
    </lineage>
</organism>
<evidence type="ECO:0000256" key="1">
    <source>
        <dbReference type="ARBA" id="ARBA00022475"/>
    </source>
</evidence>
<reference evidence="6" key="1">
    <citation type="submission" date="2016-10" db="EMBL/GenBank/DDBJ databases">
        <authorList>
            <person name="Varghese N."/>
            <person name="Submissions S."/>
        </authorList>
    </citation>
    <scope>NUCLEOTIDE SEQUENCE [LARGE SCALE GENOMIC DNA]</scope>
    <source>
        <strain evidence="6">EPL6</strain>
    </source>
</reference>
<dbReference type="EMBL" id="FNHP01000003">
    <property type="protein sequence ID" value="SDM19717.1"/>
    <property type="molecule type" value="Genomic_DNA"/>
</dbReference>
<keyword evidence="2" id="KW-0547">Nucleotide-binding</keyword>
<dbReference type="SUPFAM" id="SSF52540">
    <property type="entry name" value="P-loop containing nucleoside triphosphate hydrolases"/>
    <property type="match status" value="1"/>
</dbReference>
<proteinExistence type="predicted"/>
<evidence type="ECO:0000256" key="2">
    <source>
        <dbReference type="ARBA" id="ARBA00022741"/>
    </source>
</evidence>
<keyword evidence="6" id="KW-1185">Reference proteome</keyword>
<keyword evidence="1" id="KW-0472">Membrane</keyword>
<evidence type="ECO:0000256" key="3">
    <source>
        <dbReference type="ARBA" id="ARBA00022840"/>
    </source>
</evidence>
<dbReference type="PANTHER" id="PTHR43158">
    <property type="entry name" value="SKFA PEPTIDE EXPORT ATP-BINDING PROTEIN SKFE"/>
    <property type="match status" value="1"/>
</dbReference>
<keyword evidence="1" id="KW-1003">Cell membrane</keyword>
<dbReference type="InterPro" id="IPR003593">
    <property type="entry name" value="AAA+_ATPase"/>
</dbReference>
<dbReference type="InterPro" id="IPR027417">
    <property type="entry name" value="P-loop_NTPase"/>
</dbReference>
<sequence length="208" mass="22394">MGPMLCLSNVALQVGERWIVQRCTLTVPAGLSLVLGGDGAGKTSLLRLLAGELSPDAGQLSLAGAAWGSAGWGQQVFWRDPRAPWPAALTPRAWTAALAGQQPRWREDEWRRHVDGFALAPHLDKDMHQLSTGSQRKVLLAAALASGAALTLIDEPVAALDRGAVRYLCAALQRLADASPWTERIVLVAHYDPLDDSLPWRHMLTLAG</sequence>
<name>A0A1G9RA26_9BURK</name>
<evidence type="ECO:0000313" key="5">
    <source>
        <dbReference type="EMBL" id="SDM19717.1"/>
    </source>
</evidence>
<dbReference type="Pfam" id="PF00005">
    <property type="entry name" value="ABC_tran"/>
    <property type="match status" value="1"/>
</dbReference>
<feature type="domain" description="ABC transporter" evidence="4">
    <location>
        <begin position="5"/>
        <end position="206"/>
    </location>
</feature>
<evidence type="ECO:0000313" key="6">
    <source>
        <dbReference type="Proteomes" id="UP000198552"/>
    </source>
</evidence>
<dbReference type="AlphaFoldDB" id="A0A1G9RA26"/>
<gene>
    <name evidence="5" type="ORF">SAMN05428957_103111</name>
</gene>
<dbReference type="GO" id="GO:0005524">
    <property type="term" value="F:ATP binding"/>
    <property type="evidence" value="ECO:0007669"/>
    <property type="project" value="UniProtKB-KW"/>
</dbReference>
<dbReference type="Proteomes" id="UP000198552">
    <property type="component" value="Unassembled WGS sequence"/>
</dbReference>
<dbReference type="STRING" id="1527607.SAMN05428957_103111"/>
<dbReference type="InterPro" id="IPR003439">
    <property type="entry name" value="ABC_transporter-like_ATP-bd"/>
</dbReference>
<dbReference type="Gene3D" id="3.40.50.300">
    <property type="entry name" value="P-loop containing nucleotide triphosphate hydrolases"/>
    <property type="match status" value="1"/>
</dbReference>
<evidence type="ECO:0000259" key="4">
    <source>
        <dbReference type="PROSITE" id="PS50893"/>
    </source>
</evidence>
<protein>
    <submittedName>
        <fullName evidence="5">ABC transporter</fullName>
    </submittedName>
</protein>
<dbReference type="PANTHER" id="PTHR43158:SF2">
    <property type="entry name" value="SKFA PEPTIDE EXPORT ATP-BINDING PROTEIN SKFE"/>
    <property type="match status" value="1"/>
</dbReference>
<dbReference type="SMART" id="SM00382">
    <property type="entry name" value="AAA"/>
    <property type="match status" value="1"/>
</dbReference>
<dbReference type="GO" id="GO:0016887">
    <property type="term" value="F:ATP hydrolysis activity"/>
    <property type="evidence" value="ECO:0007669"/>
    <property type="project" value="InterPro"/>
</dbReference>